<dbReference type="InterPro" id="IPR002413">
    <property type="entry name" value="V5_allergen-like"/>
</dbReference>
<dbReference type="InterPro" id="IPR035940">
    <property type="entry name" value="CAP_sf"/>
</dbReference>
<dbReference type="EMBL" id="UYSL01023707">
    <property type="protein sequence ID" value="VDL82580.1"/>
    <property type="molecule type" value="Genomic_DNA"/>
</dbReference>
<reference evidence="4" key="1">
    <citation type="submission" date="2017-02" db="UniProtKB">
        <authorList>
            <consortium name="WormBaseParasite"/>
        </authorList>
    </citation>
    <scope>IDENTIFICATION</scope>
</reference>
<dbReference type="InterPro" id="IPR001283">
    <property type="entry name" value="CRISP-related"/>
</dbReference>
<accession>A0A0N4YNP0</accession>
<dbReference type="PRINTS" id="PR00837">
    <property type="entry name" value="V5TPXLIKE"/>
</dbReference>
<dbReference type="CDD" id="cd05380">
    <property type="entry name" value="CAP_euk"/>
    <property type="match status" value="1"/>
</dbReference>
<name>A0A0N4YNP0_NIPBR</name>
<dbReference type="Pfam" id="PF00188">
    <property type="entry name" value="CAP"/>
    <property type="match status" value="1"/>
</dbReference>
<organism evidence="4">
    <name type="scientific">Nippostrongylus brasiliensis</name>
    <name type="common">Rat hookworm</name>
    <dbReference type="NCBI Taxonomy" id="27835"/>
    <lineage>
        <taxon>Eukaryota</taxon>
        <taxon>Metazoa</taxon>
        <taxon>Ecdysozoa</taxon>
        <taxon>Nematoda</taxon>
        <taxon>Chromadorea</taxon>
        <taxon>Rhabditida</taxon>
        <taxon>Rhabditina</taxon>
        <taxon>Rhabditomorpha</taxon>
        <taxon>Strongyloidea</taxon>
        <taxon>Heligmosomidae</taxon>
        <taxon>Nippostrongylus</taxon>
    </lineage>
</organism>
<dbReference type="SMART" id="SM00198">
    <property type="entry name" value="SCP"/>
    <property type="match status" value="1"/>
</dbReference>
<dbReference type="SUPFAM" id="SSF55797">
    <property type="entry name" value="PR-1-like"/>
    <property type="match status" value="1"/>
</dbReference>
<evidence type="ECO:0000313" key="2">
    <source>
        <dbReference type="EMBL" id="VDL82580.1"/>
    </source>
</evidence>
<dbReference type="Proteomes" id="UP000271162">
    <property type="component" value="Unassembled WGS sequence"/>
</dbReference>
<sequence>MRSSIARGRYVAKGSTKQPAVNMRKMYYSCDMERSAQQVANRCLFQHSDRSGKNTGENLYQYMMQRQWATKPLSTNGTGYDACKAWESEFQTIGWPSNTLTSSSFGTGIGHATQMAWWQTTLVGCGVAQCSDNTYQKVLVVCHYQDAGNWIGENIYDAGPTCSKCGTGYRCDSSTGLCIV</sequence>
<gene>
    <name evidence="2" type="ORF">NBR_LOCUS18855</name>
</gene>
<evidence type="ECO:0000313" key="3">
    <source>
        <dbReference type="Proteomes" id="UP000271162"/>
    </source>
</evidence>
<dbReference type="Gene3D" id="3.40.33.10">
    <property type="entry name" value="CAP"/>
    <property type="match status" value="1"/>
</dbReference>
<evidence type="ECO:0000313" key="4">
    <source>
        <dbReference type="WBParaSite" id="NBR_0001885401-mRNA-1"/>
    </source>
</evidence>
<protein>
    <submittedName>
        <fullName evidence="4">SCP domain-containing protein</fullName>
    </submittedName>
</protein>
<dbReference type="STRING" id="27835.A0A0N4YNP0"/>
<dbReference type="AlphaFoldDB" id="A0A0N4YNP0"/>
<reference evidence="2 3" key="2">
    <citation type="submission" date="2018-11" db="EMBL/GenBank/DDBJ databases">
        <authorList>
            <consortium name="Pathogen Informatics"/>
        </authorList>
    </citation>
    <scope>NUCLEOTIDE SEQUENCE [LARGE SCALE GENOMIC DNA]</scope>
</reference>
<keyword evidence="3" id="KW-1185">Reference proteome</keyword>
<proteinExistence type="predicted"/>
<dbReference type="WBParaSite" id="NBR_0001885401-mRNA-1">
    <property type="protein sequence ID" value="NBR_0001885401-mRNA-1"/>
    <property type="gene ID" value="NBR_0001885401"/>
</dbReference>
<evidence type="ECO:0000259" key="1">
    <source>
        <dbReference type="SMART" id="SM00198"/>
    </source>
</evidence>
<feature type="domain" description="SCP" evidence="1">
    <location>
        <begin position="1"/>
        <end position="152"/>
    </location>
</feature>
<dbReference type="InterPro" id="IPR014044">
    <property type="entry name" value="CAP_dom"/>
</dbReference>
<dbReference type="PANTHER" id="PTHR10334">
    <property type="entry name" value="CYSTEINE-RICH SECRETORY PROTEIN-RELATED"/>
    <property type="match status" value="1"/>
</dbReference>
<dbReference type="PRINTS" id="PR00838">
    <property type="entry name" value="V5ALLERGEN"/>
</dbReference>
<dbReference type="OMA" id="IGCAMMS"/>